<dbReference type="GO" id="GO:0008176">
    <property type="term" value="F:tRNA (guanine(46)-N7)-methyltransferase activity"/>
    <property type="evidence" value="ECO:0007669"/>
    <property type="project" value="UniProtKB-EC"/>
</dbReference>
<dbReference type="SUPFAM" id="SSF53335">
    <property type="entry name" value="S-adenosyl-L-methionine-dependent methyltransferases"/>
    <property type="match status" value="1"/>
</dbReference>
<keyword evidence="7" id="KW-0819">tRNA processing</keyword>
<sequence>MSRRSTEQGVRIVTSNQEGIHESLEDELIKHRNSAFRKPIADHTQKAFEAIANQITQHNVPIIFDSGCGTAHSTRHIANLYPDSLVIGIDRSQVRLEKNHEEALPENALIAQADLVDFWRLAHQENWQLQRNFILYPNPYPKSIHVKRRWHAHPVFPTLLSLGGILELRSNWKIYVDEFAVALQYSGYSHAKTQIYTPDVAWTLFEKKYHEDEQMLYQCKQDLCQS</sequence>
<dbReference type="AlphaFoldDB" id="A0A6S6U7V6"/>
<evidence type="ECO:0000313" key="8">
    <source>
        <dbReference type="EMBL" id="CAA6827869.1"/>
    </source>
</evidence>
<evidence type="ECO:0000256" key="7">
    <source>
        <dbReference type="ARBA" id="ARBA00022694"/>
    </source>
</evidence>
<dbReference type="CDD" id="cd02440">
    <property type="entry name" value="AdoMet_MTases"/>
    <property type="match status" value="1"/>
</dbReference>
<reference evidence="8" key="1">
    <citation type="submission" date="2020-01" db="EMBL/GenBank/DDBJ databases">
        <authorList>
            <person name="Meier V. D."/>
            <person name="Meier V D."/>
        </authorList>
    </citation>
    <scope>NUCLEOTIDE SEQUENCE</scope>
    <source>
        <strain evidence="8">HLG_WM_MAG_07</strain>
    </source>
</reference>
<protein>
    <recommendedName>
        <fullName evidence="3">tRNA (guanine(46)-N(7))-methyltransferase</fullName>
        <ecNumber evidence="3">2.1.1.33</ecNumber>
    </recommendedName>
</protein>
<proteinExistence type="predicted"/>
<evidence type="ECO:0000256" key="4">
    <source>
        <dbReference type="ARBA" id="ARBA00022603"/>
    </source>
</evidence>
<dbReference type="PANTHER" id="PTHR23417:SF14">
    <property type="entry name" value="PENTACOTRIPEPTIDE-REPEAT REGION OF PRORP DOMAIN-CONTAINING PROTEIN"/>
    <property type="match status" value="1"/>
</dbReference>
<dbReference type="EMBL" id="CACVAY010000145">
    <property type="protein sequence ID" value="CAA6827869.1"/>
    <property type="molecule type" value="Genomic_DNA"/>
</dbReference>
<comment type="catalytic activity">
    <reaction evidence="1">
        <text>guanosine(46) in tRNA + S-adenosyl-L-methionine = N(7)-methylguanosine(46) in tRNA + S-adenosyl-L-homocysteine</text>
        <dbReference type="Rhea" id="RHEA:42708"/>
        <dbReference type="Rhea" id="RHEA-COMP:10188"/>
        <dbReference type="Rhea" id="RHEA-COMP:10189"/>
        <dbReference type="ChEBI" id="CHEBI:57856"/>
        <dbReference type="ChEBI" id="CHEBI:59789"/>
        <dbReference type="ChEBI" id="CHEBI:74269"/>
        <dbReference type="ChEBI" id="CHEBI:74480"/>
        <dbReference type="EC" id="2.1.1.33"/>
    </reaction>
</comment>
<organism evidence="8">
    <name type="scientific">uncultured Thiotrichaceae bacterium</name>
    <dbReference type="NCBI Taxonomy" id="298394"/>
    <lineage>
        <taxon>Bacteria</taxon>
        <taxon>Pseudomonadati</taxon>
        <taxon>Pseudomonadota</taxon>
        <taxon>Gammaproteobacteria</taxon>
        <taxon>Thiotrichales</taxon>
        <taxon>Thiotrichaceae</taxon>
        <taxon>environmental samples</taxon>
    </lineage>
</organism>
<dbReference type="PROSITE" id="PS51625">
    <property type="entry name" value="SAM_MT_TRMB"/>
    <property type="match status" value="1"/>
</dbReference>
<keyword evidence="4 8" id="KW-0489">Methyltransferase</keyword>
<gene>
    <name evidence="8" type="ORF">HELGO_WM8719</name>
</gene>
<dbReference type="InterPro" id="IPR029063">
    <property type="entry name" value="SAM-dependent_MTases_sf"/>
</dbReference>
<evidence type="ECO:0000256" key="5">
    <source>
        <dbReference type="ARBA" id="ARBA00022679"/>
    </source>
</evidence>
<comment type="function">
    <text evidence="2">Catalyzes the formation of N(7)-methylguanine at position 46 (m7G46) in tRNA.</text>
</comment>
<dbReference type="Gene3D" id="3.40.50.150">
    <property type="entry name" value="Vaccinia Virus protein VP39"/>
    <property type="match status" value="1"/>
</dbReference>
<dbReference type="Pfam" id="PF02390">
    <property type="entry name" value="Methyltransf_4"/>
    <property type="match status" value="1"/>
</dbReference>
<dbReference type="InterPro" id="IPR003358">
    <property type="entry name" value="tRNA_(Gua-N-7)_MeTrfase_Trmb"/>
</dbReference>
<evidence type="ECO:0000256" key="6">
    <source>
        <dbReference type="ARBA" id="ARBA00022691"/>
    </source>
</evidence>
<evidence type="ECO:0000256" key="3">
    <source>
        <dbReference type="ARBA" id="ARBA00011977"/>
    </source>
</evidence>
<evidence type="ECO:0000256" key="2">
    <source>
        <dbReference type="ARBA" id="ARBA00003015"/>
    </source>
</evidence>
<name>A0A6S6U7V6_9GAMM</name>
<dbReference type="EC" id="2.1.1.33" evidence="3"/>
<evidence type="ECO:0000256" key="1">
    <source>
        <dbReference type="ARBA" id="ARBA00000142"/>
    </source>
</evidence>
<accession>A0A6S6U7V6</accession>
<keyword evidence="6" id="KW-0949">S-adenosyl-L-methionine</keyword>
<dbReference type="PANTHER" id="PTHR23417">
    <property type="entry name" value="3-DEOXY-D-MANNO-OCTULOSONIC-ACID TRANSFERASE/TRNA GUANINE-N 7 - -METHYLTRANSFERASE"/>
    <property type="match status" value="1"/>
</dbReference>
<dbReference type="GO" id="GO:0043527">
    <property type="term" value="C:tRNA methyltransferase complex"/>
    <property type="evidence" value="ECO:0007669"/>
    <property type="project" value="TreeGrafter"/>
</dbReference>
<keyword evidence="5 8" id="KW-0808">Transferase</keyword>